<evidence type="ECO:0000259" key="4">
    <source>
        <dbReference type="Pfam" id="PF00205"/>
    </source>
</evidence>
<evidence type="ECO:0000313" key="7">
    <source>
        <dbReference type="EMBL" id="MFD0945903.1"/>
    </source>
</evidence>
<dbReference type="SUPFAM" id="SSF52518">
    <property type="entry name" value="Thiamin diphosphate-binding fold (THDP-binding)"/>
    <property type="match status" value="2"/>
</dbReference>
<dbReference type="CDD" id="cd02002">
    <property type="entry name" value="TPP_BFDC"/>
    <property type="match status" value="1"/>
</dbReference>
<organism evidence="7 8">
    <name type="scientific">Sphingomonas canadensis</name>
    <dbReference type="NCBI Taxonomy" id="1219257"/>
    <lineage>
        <taxon>Bacteria</taxon>
        <taxon>Pseudomonadati</taxon>
        <taxon>Pseudomonadota</taxon>
        <taxon>Alphaproteobacteria</taxon>
        <taxon>Sphingomonadales</taxon>
        <taxon>Sphingomonadaceae</taxon>
        <taxon>Sphingomonas</taxon>
    </lineage>
</organism>
<dbReference type="Proteomes" id="UP001596977">
    <property type="component" value="Unassembled WGS sequence"/>
</dbReference>
<feature type="domain" description="Thiamine pyrophosphate enzyme TPP-binding" evidence="5">
    <location>
        <begin position="378"/>
        <end position="513"/>
    </location>
</feature>
<dbReference type="InterPro" id="IPR012001">
    <property type="entry name" value="Thiamin_PyroP_enz_TPP-bd_dom"/>
</dbReference>
<comment type="similarity">
    <text evidence="1 3">Belongs to the TPP enzyme family.</text>
</comment>
<dbReference type="Pfam" id="PF00205">
    <property type="entry name" value="TPP_enzyme_M"/>
    <property type="match status" value="1"/>
</dbReference>
<dbReference type="Pfam" id="PF02776">
    <property type="entry name" value="TPP_enzyme_N"/>
    <property type="match status" value="1"/>
</dbReference>
<evidence type="ECO:0000313" key="8">
    <source>
        <dbReference type="Proteomes" id="UP001596977"/>
    </source>
</evidence>
<name>A0ABW3H6W9_9SPHN</name>
<dbReference type="Pfam" id="PF02775">
    <property type="entry name" value="TPP_enzyme_C"/>
    <property type="match status" value="1"/>
</dbReference>
<dbReference type="GO" id="GO:0050695">
    <property type="term" value="F:benzoylformate decarboxylase activity"/>
    <property type="evidence" value="ECO:0007669"/>
    <property type="project" value="UniProtKB-EC"/>
</dbReference>
<sequence>MGTITVRDAVYAFLADQGIDTIFGNPGSTELPMFRDMPPSIRYVLGLQEGVVAGMADGHAQATGLPALLNLHSSAGVGHALGNIHTAYRNRTPMVIVAGQQARSILPFEPFLFAERPTEFPQPFVKWAVEPARAEDVPLAIARAFHVAMQPPRGPVFVSVPVDDWDRPSTLLAPRRVSTRLDADPGLLTEAGAMLARAERPVIVAGSGVGRSGAGAALAHLASLHQAPVWAAPFAARETIDENHPLFAGFLPAAREPIVAALSGHDLVLVIGAPVFTWHVEGFGPAVPPGAALVLIDDDPDFAARVPQGLAITGDIPAAIERLTATRAPDRGPPAPRPSYPAPAGGSITSDLLIARLQALRPHGIAIAEEAPSSRPALHRHFRVGPGDTFHACASGGLGFALPAAAGLAVAGRPTLALIGDGSMMYSIQTLWSAARYALDLRVIVVNNCGYAALDQFGEQFGVQGAETALPGLDFCALAQGHGLPAARVSDPAGLDEALVALFARTGPSLLEVMVAR</sequence>
<evidence type="ECO:0000256" key="2">
    <source>
        <dbReference type="ARBA" id="ARBA00023052"/>
    </source>
</evidence>
<reference evidence="8" key="1">
    <citation type="journal article" date="2019" name="Int. J. Syst. Evol. Microbiol.">
        <title>The Global Catalogue of Microorganisms (GCM) 10K type strain sequencing project: providing services to taxonomists for standard genome sequencing and annotation.</title>
        <authorList>
            <consortium name="The Broad Institute Genomics Platform"/>
            <consortium name="The Broad Institute Genome Sequencing Center for Infectious Disease"/>
            <person name="Wu L."/>
            <person name="Ma J."/>
        </authorList>
    </citation>
    <scope>NUCLEOTIDE SEQUENCE [LARGE SCALE GENOMIC DNA]</scope>
    <source>
        <strain evidence="8">CCUG 62982</strain>
    </source>
</reference>
<dbReference type="PANTHER" id="PTHR18968:SF133">
    <property type="entry name" value="BENZOYLFORMATE DECARBOXYLASE"/>
    <property type="match status" value="1"/>
</dbReference>
<dbReference type="EC" id="4.1.1.7" evidence="7"/>
<accession>A0ABW3H6W9</accession>
<evidence type="ECO:0000259" key="5">
    <source>
        <dbReference type="Pfam" id="PF02775"/>
    </source>
</evidence>
<dbReference type="InterPro" id="IPR011766">
    <property type="entry name" value="TPP_enzyme_TPP-bd"/>
</dbReference>
<proteinExistence type="inferred from homology"/>
<dbReference type="Gene3D" id="3.40.50.970">
    <property type="match status" value="2"/>
</dbReference>
<dbReference type="InterPro" id="IPR029061">
    <property type="entry name" value="THDP-binding"/>
</dbReference>
<dbReference type="RefSeq" id="WP_264943295.1">
    <property type="nucleotide sequence ID" value="NZ_JAPDRA010000002.1"/>
</dbReference>
<dbReference type="CDD" id="cd07035">
    <property type="entry name" value="TPP_PYR_POX_like"/>
    <property type="match status" value="1"/>
</dbReference>
<dbReference type="Gene3D" id="3.40.50.1220">
    <property type="entry name" value="TPP-binding domain"/>
    <property type="match status" value="1"/>
</dbReference>
<evidence type="ECO:0000256" key="1">
    <source>
        <dbReference type="ARBA" id="ARBA00007812"/>
    </source>
</evidence>
<evidence type="ECO:0000259" key="6">
    <source>
        <dbReference type="Pfam" id="PF02776"/>
    </source>
</evidence>
<feature type="domain" description="Thiamine pyrophosphate enzyme N-terminal TPP-binding" evidence="6">
    <location>
        <begin position="5"/>
        <end position="105"/>
    </location>
</feature>
<dbReference type="EMBL" id="JBHTJG010000002">
    <property type="protein sequence ID" value="MFD0945903.1"/>
    <property type="molecule type" value="Genomic_DNA"/>
</dbReference>
<dbReference type="InterPro" id="IPR012000">
    <property type="entry name" value="Thiamin_PyroP_enz_cen_dom"/>
</dbReference>
<evidence type="ECO:0000256" key="3">
    <source>
        <dbReference type="RuleBase" id="RU362132"/>
    </source>
</evidence>
<dbReference type="SUPFAM" id="SSF52467">
    <property type="entry name" value="DHS-like NAD/FAD-binding domain"/>
    <property type="match status" value="1"/>
</dbReference>
<dbReference type="PANTHER" id="PTHR18968">
    <property type="entry name" value="THIAMINE PYROPHOSPHATE ENZYMES"/>
    <property type="match status" value="1"/>
</dbReference>
<dbReference type="NCBIfam" id="NF005485">
    <property type="entry name" value="PRK07092.1"/>
    <property type="match status" value="1"/>
</dbReference>
<feature type="domain" description="Thiamine pyrophosphate enzyme central" evidence="4">
    <location>
        <begin position="189"/>
        <end position="323"/>
    </location>
</feature>
<dbReference type="InterPro" id="IPR045229">
    <property type="entry name" value="TPP_enz"/>
</dbReference>
<keyword evidence="2 3" id="KW-0786">Thiamine pyrophosphate</keyword>
<protein>
    <submittedName>
        <fullName evidence="7">Benzoylformate decarboxylase</fullName>
        <ecNumber evidence="7">4.1.1.7</ecNumber>
    </submittedName>
</protein>
<comment type="caution">
    <text evidence="7">The sequence shown here is derived from an EMBL/GenBank/DDBJ whole genome shotgun (WGS) entry which is preliminary data.</text>
</comment>
<keyword evidence="7" id="KW-0456">Lyase</keyword>
<dbReference type="InterPro" id="IPR029035">
    <property type="entry name" value="DHS-like_NAD/FAD-binding_dom"/>
</dbReference>
<keyword evidence="8" id="KW-1185">Reference proteome</keyword>
<gene>
    <name evidence="7" type="primary">mdlC</name>
    <name evidence="7" type="ORF">ACFQ1E_06090</name>
</gene>